<evidence type="ECO:0000313" key="2">
    <source>
        <dbReference type="EMBL" id="CEN55400.1"/>
    </source>
</evidence>
<dbReference type="InterPro" id="IPR050570">
    <property type="entry name" value="Cell_wall_metabolism_enzyme"/>
</dbReference>
<dbReference type="GO" id="GO:0004222">
    <property type="term" value="F:metalloendopeptidase activity"/>
    <property type="evidence" value="ECO:0007669"/>
    <property type="project" value="TreeGrafter"/>
</dbReference>
<protein>
    <recommendedName>
        <fullName evidence="1">M23ase beta-sheet core domain-containing protein</fullName>
    </recommendedName>
</protein>
<proteinExistence type="predicted"/>
<dbReference type="Proteomes" id="UP000056322">
    <property type="component" value="Chromosome 1"/>
</dbReference>
<dbReference type="PANTHER" id="PTHR21666:SF286">
    <property type="entry name" value="LIPOPROTEIN NLPD"/>
    <property type="match status" value="1"/>
</dbReference>
<evidence type="ECO:0000259" key="1">
    <source>
        <dbReference type="Pfam" id="PF01551"/>
    </source>
</evidence>
<evidence type="ECO:0000313" key="3">
    <source>
        <dbReference type="Proteomes" id="UP000056322"/>
    </source>
</evidence>
<dbReference type="KEGG" id="mbac:BN1209_0348"/>
<keyword evidence="3" id="KW-1185">Reference proteome</keyword>
<dbReference type="InterPro" id="IPR011055">
    <property type="entry name" value="Dup_hybrid_motif"/>
</dbReference>
<dbReference type="InterPro" id="IPR016047">
    <property type="entry name" value="M23ase_b-sheet_dom"/>
</dbReference>
<name>A0A0B7IY03_9PROT</name>
<sequence length="57" mass="6342">MTEADWQQGARVEKGMILGAIGSSGRSTGPHLHYEVIKYGNKQDPTEYINIQPFLAH</sequence>
<dbReference type="AlphaFoldDB" id="A0A0B7IY03"/>
<accession>A0A0B7IY03</accession>
<dbReference type="HOGENOM" id="CLU_2991494_0_0_4"/>
<reference evidence="3" key="1">
    <citation type="submission" date="2014-12" db="EMBL/GenBank/DDBJ databases">
        <authorList>
            <person name="Salcher M.M."/>
        </authorList>
    </citation>
    <scope>NUCLEOTIDE SEQUENCE [LARGE SCALE GENOMIC DNA]</scope>
    <source>
        <strain evidence="3">MMS-10A-171</strain>
    </source>
</reference>
<organism evidence="2 3">
    <name type="scientific">Candidatus Methylopumilus turicensis</name>
    <dbReference type="NCBI Taxonomy" id="1581680"/>
    <lineage>
        <taxon>Bacteria</taxon>
        <taxon>Pseudomonadati</taxon>
        <taxon>Pseudomonadota</taxon>
        <taxon>Betaproteobacteria</taxon>
        <taxon>Nitrosomonadales</taxon>
        <taxon>Methylophilaceae</taxon>
        <taxon>Candidatus Methylopumilus</taxon>
    </lineage>
</organism>
<dbReference type="STRING" id="1581680.BN1209_0348"/>
<dbReference type="Gene3D" id="2.70.70.10">
    <property type="entry name" value="Glucose Permease (Domain IIA)"/>
    <property type="match status" value="1"/>
</dbReference>
<dbReference type="SUPFAM" id="SSF51261">
    <property type="entry name" value="Duplicated hybrid motif"/>
    <property type="match status" value="1"/>
</dbReference>
<dbReference type="Pfam" id="PF01551">
    <property type="entry name" value="Peptidase_M23"/>
    <property type="match status" value="1"/>
</dbReference>
<gene>
    <name evidence="2" type="ORF">BN1209_0348</name>
</gene>
<feature type="domain" description="M23ase beta-sheet core" evidence="1">
    <location>
        <begin position="4"/>
        <end position="45"/>
    </location>
</feature>
<dbReference type="PANTHER" id="PTHR21666">
    <property type="entry name" value="PEPTIDASE-RELATED"/>
    <property type="match status" value="1"/>
</dbReference>
<dbReference type="CDD" id="cd12797">
    <property type="entry name" value="M23_peptidase"/>
    <property type="match status" value="1"/>
</dbReference>
<dbReference type="EMBL" id="LN794158">
    <property type="protein sequence ID" value="CEN55400.1"/>
    <property type="molecule type" value="Genomic_DNA"/>
</dbReference>